<sequence length="30" mass="3334">DITRGIEAAIVAIVDFKDRYDLKRVEGAAQ</sequence>
<evidence type="ECO:0000313" key="2">
    <source>
        <dbReference type="Proteomes" id="UP000316580"/>
    </source>
</evidence>
<proteinExistence type="predicted"/>
<keyword evidence="1" id="KW-0378">Hydrolase</keyword>
<organism evidence="1 2">
    <name type="scientific">Streptococcus pyogenes</name>
    <dbReference type="NCBI Taxonomy" id="1314"/>
    <lineage>
        <taxon>Bacteria</taxon>
        <taxon>Bacillati</taxon>
        <taxon>Bacillota</taxon>
        <taxon>Bacilli</taxon>
        <taxon>Lactobacillales</taxon>
        <taxon>Streptococcaceae</taxon>
        <taxon>Streptococcus</taxon>
    </lineage>
</organism>
<protein>
    <submittedName>
        <fullName evidence="1">Pyroglutamyl-peptidase I</fullName>
        <ecNumber evidence="1">3.4.19.3</ecNumber>
    </submittedName>
</protein>
<dbReference type="EC" id="3.4.19.3" evidence="1"/>
<accession>A0A660AA05</accession>
<reference evidence="1 2" key="1">
    <citation type="submission" date="2019-05" db="EMBL/GenBank/DDBJ databases">
        <title>Novel genomic isolates of S.pyogenes and S.dysgalactiae subsp. equisimilis associated to necrotising fasciitis (NSTI).</title>
        <authorList>
            <person name="Barrantes I."/>
        </authorList>
    </citation>
    <scope>NUCLEOTIDE SEQUENCE [LARGE SCALE GENOMIC DNA]</scope>
    <source>
        <strain evidence="1 2">SPY6028</strain>
    </source>
</reference>
<comment type="caution">
    <text evidence="1">The sequence shown here is derived from an EMBL/GenBank/DDBJ whole genome shotgun (WGS) entry which is preliminary data.</text>
</comment>
<dbReference type="GO" id="GO:0016920">
    <property type="term" value="F:pyroglutamyl-peptidase activity"/>
    <property type="evidence" value="ECO:0007669"/>
    <property type="project" value="UniProtKB-EC"/>
</dbReference>
<dbReference type="Proteomes" id="UP000316580">
    <property type="component" value="Unassembled WGS sequence"/>
</dbReference>
<dbReference type="AlphaFoldDB" id="A0A660AA05"/>
<evidence type="ECO:0000313" key="1">
    <source>
        <dbReference type="EMBL" id="TNY48676.1"/>
    </source>
</evidence>
<gene>
    <name evidence="1" type="ORF">FGO82_00175</name>
</gene>
<dbReference type="EMBL" id="VCID01000043">
    <property type="protein sequence ID" value="TNY48676.1"/>
    <property type="molecule type" value="Genomic_DNA"/>
</dbReference>
<feature type="non-terminal residue" evidence="1">
    <location>
        <position position="1"/>
    </location>
</feature>
<name>A0A660AA05_STRPY</name>